<protein>
    <submittedName>
        <fullName evidence="2">Uncharacterized protein</fullName>
    </submittedName>
</protein>
<comment type="caution">
    <text evidence="2">The sequence shown here is derived from an EMBL/GenBank/DDBJ whole genome shotgun (WGS) entry which is preliminary data.</text>
</comment>
<gene>
    <name evidence="2" type="ORF">Scep_004846</name>
</gene>
<evidence type="ECO:0000256" key="1">
    <source>
        <dbReference type="SAM" id="MobiDB-lite"/>
    </source>
</evidence>
<sequence>MPRHAGAGARFSRPISAHDEPIELLRKDIKDMQTNLLRVMQDNTLSREEMRELQGRLCRMEQALMDSLGISFAPPADADDDDSDIDHDFDY</sequence>
<organism evidence="2 3">
    <name type="scientific">Stephania cephalantha</name>
    <dbReference type="NCBI Taxonomy" id="152367"/>
    <lineage>
        <taxon>Eukaryota</taxon>
        <taxon>Viridiplantae</taxon>
        <taxon>Streptophyta</taxon>
        <taxon>Embryophyta</taxon>
        <taxon>Tracheophyta</taxon>
        <taxon>Spermatophyta</taxon>
        <taxon>Magnoliopsida</taxon>
        <taxon>Ranunculales</taxon>
        <taxon>Menispermaceae</taxon>
        <taxon>Menispermoideae</taxon>
        <taxon>Cissampelideae</taxon>
        <taxon>Stephania</taxon>
    </lineage>
</organism>
<reference evidence="2 3" key="1">
    <citation type="submission" date="2024-01" db="EMBL/GenBank/DDBJ databases">
        <title>Genome assemblies of Stephania.</title>
        <authorList>
            <person name="Yang L."/>
        </authorList>
    </citation>
    <scope>NUCLEOTIDE SEQUENCE [LARGE SCALE GENOMIC DNA]</scope>
    <source>
        <strain evidence="2">JXDWG</strain>
        <tissue evidence="2">Leaf</tissue>
    </source>
</reference>
<keyword evidence="3" id="KW-1185">Reference proteome</keyword>
<proteinExistence type="predicted"/>
<dbReference type="EMBL" id="JBBNAG010000002">
    <property type="protein sequence ID" value="KAK9158272.1"/>
    <property type="molecule type" value="Genomic_DNA"/>
</dbReference>
<dbReference type="AlphaFoldDB" id="A0AAP0PVT0"/>
<evidence type="ECO:0000313" key="2">
    <source>
        <dbReference type="EMBL" id="KAK9158272.1"/>
    </source>
</evidence>
<feature type="region of interest" description="Disordered" evidence="1">
    <location>
        <begin position="71"/>
        <end position="91"/>
    </location>
</feature>
<dbReference type="Proteomes" id="UP001419268">
    <property type="component" value="Unassembled WGS sequence"/>
</dbReference>
<evidence type="ECO:0000313" key="3">
    <source>
        <dbReference type="Proteomes" id="UP001419268"/>
    </source>
</evidence>
<name>A0AAP0PVT0_9MAGN</name>
<accession>A0AAP0PVT0</accession>